<dbReference type="RefSeq" id="WP_272651823.1">
    <property type="nucleotide sequence ID" value="NZ_JAZDDG010000006.1"/>
</dbReference>
<evidence type="ECO:0000313" key="3">
    <source>
        <dbReference type="Proteomes" id="UP001356308"/>
    </source>
</evidence>
<dbReference type="EMBL" id="JAZDDG010000006">
    <property type="protein sequence ID" value="MEE1977133.1"/>
    <property type="molecule type" value="Genomic_DNA"/>
</dbReference>
<dbReference type="EC" id="2.-.-.-" evidence="2"/>
<dbReference type="Proteomes" id="UP001356308">
    <property type="component" value="Unassembled WGS sequence"/>
</dbReference>
<dbReference type="InterPro" id="IPR000182">
    <property type="entry name" value="GNAT_dom"/>
</dbReference>
<dbReference type="PROSITE" id="PS51186">
    <property type="entry name" value="GNAT"/>
    <property type="match status" value="1"/>
</dbReference>
<dbReference type="Pfam" id="PF13302">
    <property type="entry name" value="Acetyltransf_3"/>
    <property type="match status" value="1"/>
</dbReference>
<protein>
    <submittedName>
        <fullName evidence="2">GNAT family protein</fullName>
        <ecNumber evidence="2">2.-.-.-</ecNumber>
    </submittedName>
</protein>
<dbReference type="Gene3D" id="3.40.630.30">
    <property type="match status" value="1"/>
</dbReference>
<organism evidence="2 3">
    <name type="scientific">Maribacter cobaltidurans</name>
    <dbReference type="NCBI Taxonomy" id="1178778"/>
    <lineage>
        <taxon>Bacteria</taxon>
        <taxon>Pseudomonadati</taxon>
        <taxon>Bacteroidota</taxon>
        <taxon>Flavobacteriia</taxon>
        <taxon>Flavobacteriales</taxon>
        <taxon>Flavobacteriaceae</taxon>
        <taxon>Maribacter</taxon>
    </lineage>
</organism>
<gene>
    <name evidence="2" type="ORF">V1I91_13685</name>
</gene>
<comment type="caution">
    <text evidence="2">The sequence shown here is derived from an EMBL/GenBank/DDBJ whole genome shotgun (WGS) entry which is preliminary data.</text>
</comment>
<reference evidence="2 3" key="1">
    <citation type="submission" date="2024-01" db="EMBL/GenBank/DDBJ databases">
        <title>Maribacter spp. originated from different algae showed divergent polysaccharides utilization ability.</title>
        <authorList>
            <person name="Wang H."/>
            <person name="Wu Y."/>
        </authorList>
    </citation>
    <scope>NUCLEOTIDE SEQUENCE [LARGE SCALE GENOMIC DNA]</scope>
    <source>
        <strain evidence="2 3">PR1</strain>
    </source>
</reference>
<name>A0ABU7IX17_9FLAO</name>
<feature type="domain" description="N-acetyltransferase" evidence="1">
    <location>
        <begin position="10"/>
        <end position="167"/>
    </location>
</feature>
<dbReference type="PANTHER" id="PTHR43610:SF1">
    <property type="entry name" value="N-ACETYLTRANSFERASE DOMAIN-CONTAINING PROTEIN"/>
    <property type="match status" value="1"/>
</dbReference>
<evidence type="ECO:0000313" key="2">
    <source>
        <dbReference type="EMBL" id="MEE1977133.1"/>
    </source>
</evidence>
<proteinExistence type="predicted"/>
<dbReference type="SUPFAM" id="SSF55729">
    <property type="entry name" value="Acyl-CoA N-acyltransferases (Nat)"/>
    <property type="match status" value="1"/>
</dbReference>
<keyword evidence="2" id="KW-0808">Transferase</keyword>
<evidence type="ECO:0000259" key="1">
    <source>
        <dbReference type="PROSITE" id="PS51186"/>
    </source>
</evidence>
<dbReference type="PANTHER" id="PTHR43610">
    <property type="entry name" value="BLL6696 PROTEIN"/>
    <property type="match status" value="1"/>
</dbReference>
<accession>A0ABU7IX17</accession>
<dbReference type="GO" id="GO:0016740">
    <property type="term" value="F:transferase activity"/>
    <property type="evidence" value="ECO:0007669"/>
    <property type="project" value="UniProtKB-KW"/>
</dbReference>
<sequence length="183" mass="21340">MEVTLENERVRLSPLTMENYEQLIPIASEEKLVQYSPSDIETPVALKNYVTLSLKQKEEKSSIPFIIYDKQLGKYAGSTRYMNIDWRNKVLHIGSTWIGKEFQGTGLNTQMKDLLLHYAFMDLGFEKVEFRIDERNIKSRKAVEKLGCSLEGVLRKNVYLLDGYKRNTCCYGLLKEEWIKTLK</sequence>
<keyword evidence="3" id="KW-1185">Reference proteome</keyword>
<dbReference type="InterPro" id="IPR016181">
    <property type="entry name" value="Acyl_CoA_acyltransferase"/>
</dbReference>